<feature type="transmembrane region" description="Helical" evidence="1">
    <location>
        <begin position="21"/>
        <end position="40"/>
    </location>
</feature>
<accession>A0A379WJM8</accession>
<organism evidence="2 3">
    <name type="scientific">Salmonella enterica I</name>
    <dbReference type="NCBI Taxonomy" id="59201"/>
    <lineage>
        <taxon>Bacteria</taxon>
        <taxon>Pseudomonadati</taxon>
        <taxon>Pseudomonadota</taxon>
        <taxon>Gammaproteobacteria</taxon>
        <taxon>Enterobacterales</taxon>
        <taxon>Enterobacteriaceae</taxon>
        <taxon>Salmonella</taxon>
    </lineage>
</organism>
<protein>
    <submittedName>
        <fullName evidence="2">Multidrug resistance protein D</fullName>
    </submittedName>
</protein>
<keyword evidence="1" id="KW-0812">Transmembrane</keyword>
<keyword evidence="1" id="KW-1133">Transmembrane helix</keyword>
<evidence type="ECO:0000313" key="3">
    <source>
        <dbReference type="Proteomes" id="UP000254712"/>
    </source>
</evidence>
<dbReference type="EMBL" id="UGXT01000002">
    <property type="protein sequence ID" value="SUH33908.1"/>
    <property type="molecule type" value="Genomic_DNA"/>
</dbReference>
<name>A0A379WJM8_SALET</name>
<dbReference type="Proteomes" id="UP000254712">
    <property type="component" value="Unassembled WGS sequence"/>
</dbReference>
<gene>
    <name evidence="2" type="primary">emrD_2</name>
    <name evidence="2" type="ORF">NCTC8261_00075</name>
</gene>
<sequence length="81" mass="8885">MARTLPRDLYEGTQLRHANSLLNMGILVSPLLAPLIGGLLDTPVELARVLRFPAGALRWRHLQHGALDAGNPPRRRAAHHG</sequence>
<keyword evidence="1" id="KW-0472">Membrane</keyword>
<evidence type="ECO:0000256" key="1">
    <source>
        <dbReference type="SAM" id="Phobius"/>
    </source>
</evidence>
<dbReference type="Gene3D" id="1.20.1720.10">
    <property type="entry name" value="Multidrug resistance protein D"/>
    <property type="match status" value="1"/>
</dbReference>
<proteinExistence type="predicted"/>
<reference evidence="2 3" key="1">
    <citation type="submission" date="2018-06" db="EMBL/GenBank/DDBJ databases">
        <authorList>
            <consortium name="Pathogen Informatics"/>
            <person name="Doyle S."/>
        </authorList>
    </citation>
    <scope>NUCLEOTIDE SEQUENCE [LARGE SCALE GENOMIC DNA]</scope>
    <source>
        <strain evidence="2 3">NCTC8261</strain>
    </source>
</reference>
<evidence type="ECO:0000313" key="2">
    <source>
        <dbReference type="EMBL" id="SUH33908.1"/>
    </source>
</evidence>
<dbReference type="AlphaFoldDB" id="A0A379WJM8"/>